<protein>
    <recommendedName>
        <fullName evidence="8">SAP domain-containing protein</fullName>
    </recommendedName>
</protein>
<dbReference type="Pfam" id="PF05251">
    <property type="entry name" value="Ost5"/>
    <property type="match status" value="1"/>
</dbReference>
<feature type="compositionally biased region" description="Polar residues" evidence="6">
    <location>
        <begin position="152"/>
        <end position="169"/>
    </location>
</feature>
<feature type="compositionally biased region" description="Polar residues" evidence="6">
    <location>
        <begin position="201"/>
        <end position="212"/>
    </location>
</feature>
<comment type="subcellular location">
    <subcellularLocation>
        <location evidence="1">Membrane</location>
        <topology evidence="1">Multi-pass membrane protein</topology>
    </subcellularLocation>
</comment>
<evidence type="ECO:0000259" key="8">
    <source>
        <dbReference type="PROSITE" id="PS50800"/>
    </source>
</evidence>
<dbReference type="Pfam" id="PF02037">
    <property type="entry name" value="SAP"/>
    <property type="match status" value="1"/>
</dbReference>
<keyword evidence="4 7" id="KW-1133">Transmembrane helix</keyword>
<reference evidence="9 10" key="1">
    <citation type="journal article" date="2017" name="Genome Biol. Evol.">
        <title>Phytophthora megakarya and P. palmivora, closely related causal agents of cacao black pod rot, underwent increases in genome sizes and gene numbers by different mechanisms.</title>
        <authorList>
            <person name="Ali S.S."/>
            <person name="Shao J."/>
            <person name="Lary D.J."/>
            <person name="Kronmiller B."/>
            <person name="Shen D."/>
            <person name="Strem M.D."/>
            <person name="Amoako-Attah I."/>
            <person name="Akrofi A.Y."/>
            <person name="Begoude B.A."/>
            <person name="Ten Hoopen G.M."/>
            <person name="Coulibaly K."/>
            <person name="Kebe B.I."/>
            <person name="Melnick R.L."/>
            <person name="Guiltinan M.J."/>
            <person name="Tyler B.M."/>
            <person name="Meinhardt L.W."/>
            <person name="Bailey B.A."/>
        </authorList>
    </citation>
    <scope>NUCLEOTIDE SEQUENCE [LARGE SCALE GENOMIC DNA]</scope>
    <source>
        <strain evidence="10">sbr112.9</strain>
    </source>
</reference>
<feature type="compositionally biased region" description="Basic and acidic residues" evidence="6">
    <location>
        <begin position="74"/>
        <end position="100"/>
    </location>
</feature>
<evidence type="ECO:0000256" key="2">
    <source>
        <dbReference type="ARBA" id="ARBA00009825"/>
    </source>
</evidence>
<evidence type="ECO:0000313" key="9">
    <source>
        <dbReference type="EMBL" id="POM63287.1"/>
    </source>
</evidence>
<feature type="compositionally biased region" description="Polar residues" evidence="6">
    <location>
        <begin position="134"/>
        <end position="143"/>
    </location>
</feature>
<dbReference type="PROSITE" id="PS50800">
    <property type="entry name" value="SAP"/>
    <property type="match status" value="1"/>
</dbReference>
<organism evidence="9 10">
    <name type="scientific">Phytophthora palmivora</name>
    <dbReference type="NCBI Taxonomy" id="4796"/>
    <lineage>
        <taxon>Eukaryota</taxon>
        <taxon>Sar</taxon>
        <taxon>Stramenopiles</taxon>
        <taxon>Oomycota</taxon>
        <taxon>Peronosporomycetes</taxon>
        <taxon>Peronosporales</taxon>
        <taxon>Peronosporaceae</taxon>
        <taxon>Phytophthora</taxon>
    </lineage>
</organism>
<dbReference type="Gene3D" id="1.10.720.30">
    <property type="entry name" value="SAP domain"/>
    <property type="match status" value="1"/>
</dbReference>
<feature type="transmembrane region" description="Helical" evidence="7">
    <location>
        <begin position="305"/>
        <end position="328"/>
    </location>
</feature>
<dbReference type="AlphaFoldDB" id="A0A2P4XCK7"/>
<dbReference type="PANTHER" id="PTHR13636">
    <property type="entry name" value="TRANSMEMBRANE PROTEIN 258"/>
    <property type="match status" value="1"/>
</dbReference>
<feature type="compositionally biased region" description="Basic and acidic residues" evidence="6">
    <location>
        <begin position="190"/>
        <end position="199"/>
    </location>
</feature>
<keyword evidence="10" id="KW-1185">Reference proteome</keyword>
<dbReference type="OrthoDB" id="123635at2759"/>
<feature type="region of interest" description="Disordered" evidence="6">
    <location>
        <begin position="1"/>
        <end position="20"/>
    </location>
</feature>
<feature type="transmembrane region" description="Helical" evidence="7">
    <location>
        <begin position="274"/>
        <end position="293"/>
    </location>
</feature>
<dbReference type="InterPro" id="IPR036361">
    <property type="entry name" value="SAP_dom_sf"/>
</dbReference>
<evidence type="ECO:0000313" key="10">
    <source>
        <dbReference type="Proteomes" id="UP000237271"/>
    </source>
</evidence>
<comment type="similarity">
    <text evidence="2">Belongs to the OST5 family.</text>
</comment>
<dbReference type="GO" id="GO:0008250">
    <property type="term" value="C:oligosaccharyltransferase complex"/>
    <property type="evidence" value="ECO:0007669"/>
    <property type="project" value="InterPro"/>
</dbReference>
<feature type="compositionally biased region" description="Basic and acidic residues" evidence="6">
    <location>
        <begin position="124"/>
        <end position="133"/>
    </location>
</feature>
<evidence type="ECO:0000256" key="5">
    <source>
        <dbReference type="ARBA" id="ARBA00023136"/>
    </source>
</evidence>
<evidence type="ECO:0000256" key="4">
    <source>
        <dbReference type="ARBA" id="ARBA00022989"/>
    </source>
</evidence>
<feature type="region of interest" description="Disordered" evidence="6">
    <location>
        <begin position="30"/>
        <end position="234"/>
    </location>
</feature>
<sequence length="332" mass="36923">MEAHEAKMKSSERTHEEKLRKLEAEFATKLEQLRDELDAAKDGEKDKVGDRREPNDKREDAIEDGDDEMNQVCKESEKDKPDEHVDQDMKVSDGSPKESIMEIEDEDIEKNVSDSESEGNGALDTRRSDEDNVNKTSVKSNPKSGDGEDRTPSNGGTVTRSDMEASSPSRVEVEPVNEEETANPKQNDQVADRKDKDETETGNQSDVATKSTPDVKTDDDTGEVLESKEDQTAQVDKMKVTELRAELKKRGLDTKGLKAKLEIPYASPVDPESYGFLTVVLLLTGLVFMSLFFTRAVAPKKNAPVELVLAFISALLLGFGSLFLFLWAEIYV</sequence>
<feature type="compositionally biased region" description="Basic and acidic residues" evidence="6">
    <location>
        <begin position="213"/>
        <end position="234"/>
    </location>
</feature>
<feature type="domain" description="SAP" evidence="8">
    <location>
        <begin position="235"/>
        <end position="269"/>
    </location>
</feature>
<evidence type="ECO:0000256" key="7">
    <source>
        <dbReference type="SAM" id="Phobius"/>
    </source>
</evidence>
<dbReference type="InterPro" id="IPR003034">
    <property type="entry name" value="SAP_dom"/>
</dbReference>
<dbReference type="SUPFAM" id="SSF68906">
    <property type="entry name" value="SAP domain"/>
    <property type="match status" value="1"/>
</dbReference>
<proteinExistence type="inferred from homology"/>
<feature type="compositionally biased region" description="Basic and acidic residues" evidence="6">
    <location>
        <begin position="30"/>
        <end position="60"/>
    </location>
</feature>
<dbReference type="InterPro" id="IPR007915">
    <property type="entry name" value="TMEM258/Ost5"/>
</dbReference>
<evidence type="ECO:0000256" key="1">
    <source>
        <dbReference type="ARBA" id="ARBA00004141"/>
    </source>
</evidence>
<gene>
    <name evidence="9" type="ORF">PHPALM_27415</name>
</gene>
<dbReference type="Proteomes" id="UP000237271">
    <property type="component" value="Unassembled WGS sequence"/>
</dbReference>
<comment type="caution">
    <text evidence="9">The sequence shown here is derived from an EMBL/GenBank/DDBJ whole genome shotgun (WGS) entry which is preliminary data.</text>
</comment>
<dbReference type="SMART" id="SM00513">
    <property type="entry name" value="SAP"/>
    <property type="match status" value="1"/>
</dbReference>
<evidence type="ECO:0000256" key="3">
    <source>
        <dbReference type="ARBA" id="ARBA00022692"/>
    </source>
</evidence>
<accession>A0A2P4XCK7</accession>
<dbReference type="EMBL" id="NCKW01015033">
    <property type="protein sequence ID" value="POM63287.1"/>
    <property type="molecule type" value="Genomic_DNA"/>
</dbReference>
<keyword evidence="5 7" id="KW-0472">Membrane</keyword>
<keyword evidence="3 7" id="KW-0812">Transmembrane</keyword>
<name>A0A2P4XCK7_9STRA</name>
<evidence type="ECO:0000256" key="6">
    <source>
        <dbReference type="SAM" id="MobiDB-lite"/>
    </source>
</evidence>